<keyword evidence="2" id="KW-0732">Signal</keyword>
<dbReference type="GeneID" id="63763508"/>
<feature type="region of interest" description="Disordered" evidence="1">
    <location>
        <begin position="113"/>
        <end position="139"/>
    </location>
</feature>
<evidence type="ECO:0000256" key="1">
    <source>
        <dbReference type="SAM" id="MobiDB-lite"/>
    </source>
</evidence>
<gene>
    <name evidence="3" type="ORF">ASPSYDRAFT_47479</name>
</gene>
<feature type="region of interest" description="Disordered" evidence="1">
    <location>
        <begin position="171"/>
        <end position="212"/>
    </location>
</feature>
<evidence type="ECO:0000256" key="2">
    <source>
        <dbReference type="SAM" id="SignalP"/>
    </source>
</evidence>
<evidence type="ECO:0000313" key="4">
    <source>
        <dbReference type="Proteomes" id="UP000184356"/>
    </source>
</evidence>
<dbReference type="AlphaFoldDB" id="A0A1L9TCM5"/>
<feature type="region of interest" description="Disordered" evidence="1">
    <location>
        <begin position="52"/>
        <end position="85"/>
    </location>
</feature>
<feature type="compositionally biased region" description="Polar residues" evidence="1">
    <location>
        <begin position="60"/>
        <end position="69"/>
    </location>
</feature>
<feature type="compositionally biased region" description="Acidic residues" evidence="1">
    <location>
        <begin position="75"/>
        <end position="84"/>
    </location>
</feature>
<dbReference type="Proteomes" id="UP000184356">
    <property type="component" value="Unassembled WGS sequence"/>
</dbReference>
<feature type="compositionally biased region" description="Pro residues" evidence="1">
    <location>
        <begin position="180"/>
        <end position="192"/>
    </location>
</feature>
<feature type="signal peptide" evidence="2">
    <location>
        <begin position="1"/>
        <end position="18"/>
    </location>
</feature>
<proteinExistence type="predicted"/>
<dbReference type="EMBL" id="KV878589">
    <property type="protein sequence ID" value="OJJ57180.1"/>
    <property type="molecule type" value="Genomic_DNA"/>
</dbReference>
<dbReference type="STRING" id="1036612.A0A1L9TCM5"/>
<name>A0A1L9TCM5_9EURO</name>
<dbReference type="OrthoDB" id="4498835at2759"/>
<protein>
    <submittedName>
        <fullName evidence="3">Uncharacterized protein</fullName>
    </submittedName>
</protein>
<organism evidence="3 4">
    <name type="scientific">Aspergillus sydowii CBS 593.65</name>
    <dbReference type="NCBI Taxonomy" id="1036612"/>
    <lineage>
        <taxon>Eukaryota</taxon>
        <taxon>Fungi</taxon>
        <taxon>Dikarya</taxon>
        <taxon>Ascomycota</taxon>
        <taxon>Pezizomycotina</taxon>
        <taxon>Eurotiomycetes</taxon>
        <taxon>Eurotiomycetidae</taxon>
        <taxon>Eurotiales</taxon>
        <taxon>Aspergillaceae</taxon>
        <taxon>Aspergillus</taxon>
        <taxon>Aspergillus subgen. Nidulantes</taxon>
    </lineage>
</organism>
<feature type="chain" id="PRO_5009887623" evidence="2">
    <location>
        <begin position="19"/>
        <end position="683"/>
    </location>
</feature>
<accession>A0A1L9TCM5</accession>
<dbReference type="RefSeq" id="XP_040700986.1">
    <property type="nucleotide sequence ID" value="XM_040847435.1"/>
</dbReference>
<reference evidence="4" key="1">
    <citation type="journal article" date="2017" name="Genome Biol.">
        <title>Comparative genomics reveals high biological diversity and specific adaptations in the industrially and medically important fungal genus Aspergillus.</title>
        <authorList>
            <person name="de Vries R.P."/>
            <person name="Riley R."/>
            <person name="Wiebenga A."/>
            <person name="Aguilar-Osorio G."/>
            <person name="Amillis S."/>
            <person name="Uchima C.A."/>
            <person name="Anderluh G."/>
            <person name="Asadollahi M."/>
            <person name="Askin M."/>
            <person name="Barry K."/>
            <person name="Battaglia E."/>
            <person name="Bayram O."/>
            <person name="Benocci T."/>
            <person name="Braus-Stromeyer S.A."/>
            <person name="Caldana C."/>
            <person name="Canovas D."/>
            <person name="Cerqueira G.C."/>
            <person name="Chen F."/>
            <person name="Chen W."/>
            <person name="Choi C."/>
            <person name="Clum A."/>
            <person name="Dos Santos R.A."/>
            <person name="Damasio A.R."/>
            <person name="Diallinas G."/>
            <person name="Emri T."/>
            <person name="Fekete E."/>
            <person name="Flipphi M."/>
            <person name="Freyberg S."/>
            <person name="Gallo A."/>
            <person name="Gournas C."/>
            <person name="Habgood R."/>
            <person name="Hainaut M."/>
            <person name="Harispe M.L."/>
            <person name="Henrissat B."/>
            <person name="Hilden K.S."/>
            <person name="Hope R."/>
            <person name="Hossain A."/>
            <person name="Karabika E."/>
            <person name="Karaffa L."/>
            <person name="Karanyi Z."/>
            <person name="Krasevec N."/>
            <person name="Kuo A."/>
            <person name="Kusch H."/>
            <person name="LaButti K."/>
            <person name="Lagendijk E.L."/>
            <person name="Lapidus A."/>
            <person name="Levasseur A."/>
            <person name="Lindquist E."/>
            <person name="Lipzen A."/>
            <person name="Logrieco A.F."/>
            <person name="MacCabe A."/>
            <person name="Maekelae M.R."/>
            <person name="Malavazi I."/>
            <person name="Melin P."/>
            <person name="Meyer V."/>
            <person name="Mielnichuk N."/>
            <person name="Miskei M."/>
            <person name="Molnar A.P."/>
            <person name="Mule G."/>
            <person name="Ngan C.Y."/>
            <person name="Orejas M."/>
            <person name="Orosz E."/>
            <person name="Ouedraogo J.P."/>
            <person name="Overkamp K.M."/>
            <person name="Park H.-S."/>
            <person name="Perrone G."/>
            <person name="Piumi F."/>
            <person name="Punt P.J."/>
            <person name="Ram A.F."/>
            <person name="Ramon A."/>
            <person name="Rauscher S."/>
            <person name="Record E."/>
            <person name="Riano-Pachon D.M."/>
            <person name="Robert V."/>
            <person name="Roehrig J."/>
            <person name="Ruller R."/>
            <person name="Salamov A."/>
            <person name="Salih N.S."/>
            <person name="Samson R.A."/>
            <person name="Sandor E."/>
            <person name="Sanguinetti M."/>
            <person name="Schuetze T."/>
            <person name="Sepcic K."/>
            <person name="Shelest E."/>
            <person name="Sherlock G."/>
            <person name="Sophianopoulou V."/>
            <person name="Squina F.M."/>
            <person name="Sun H."/>
            <person name="Susca A."/>
            <person name="Todd R.B."/>
            <person name="Tsang A."/>
            <person name="Unkles S.E."/>
            <person name="van de Wiele N."/>
            <person name="van Rossen-Uffink D."/>
            <person name="Oliveira J.V."/>
            <person name="Vesth T.C."/>
            <person name="Visser J."/>
            <person name="Yu J.-H."/>
            <person name="Zhou M."/>
            <person name="Andersen M.R."/>
            <person name="Archer D.B."/>
            <person name="Baker S.E."/>
            <person name="Benoit I."/>
            <person name="Brakhage A.A."/>
            <person name="Braus G.H."/>
            <person name="Fischer R."/>
            <person name="Frisvad J.C."/>
            <person name="Goldman G.H."/>
            <person name="Houbraken J."/>
            <person name="Oakley B."/>
            <person name="Pocsi I."/>
            <person name="Scazzocchio C."/>
            <person name="Seiboth B."/>
            <person name="vanKuyk P.A."/>
            <person name="Wortman J."/>
            <person name="Dyer P.S."/>
            <person name="Grigoriev I.V."/>
        </authorList>
    </citation>
    <scope>NUCLEOTIDE SEQUENCE [LARGE SCALE GENOMIC DNA]</scope>
    <source>
        <strain evidence="4">CBS 593.65</strain>
    </source>
</reference>
<dbReference type="VEuPathDB" id="FungiDB:ASPSYDRAFT_47479"/>
<keyword evidence="4" id="KW-1185">Reference proteome</keyword>
<sequence>MRLSLVLLSLGIPHAVLADPQQNPLDLLNNVEGLSNLKKFVSIASTLSSLVDDKEADSSPPETQQQQHNARGEDSADSASDDASDLLNGIDLSQMKNVASVASTLFSLMGDKDGNSGTGETNQAANADADADGGQGEDTSDILQKLSTLQNIASFASGIGSLLDTDDAELDVQDEDPKTPPEIPKVQPPTAPSPVSKEPEPEPSPQEELNSTPEAQDILARIEAIQRLNTLVKKLTVLTDEKNPKPATERLQLLLSDPEFTYTLGYVFENGGKVLTPEVVAAFKVFLNTSPAIPDEYRAVAVGVLDTLSSVFSPEFIGYYRTAKEGLDRAGVDLIPALESLWRIIQWARNTLDPGYIKALNKEVMLWHKALTSEQMGDFVAYVTDEETLGRLTASVARFRKTLTPERAHQLHDLFEDHGIFDHGELEYQAYGHVMGKRIKFYFASEEGLSQVERLLDVLDGPLLQGQTMDDVAGILQTRARVLTPYMEDDLATFFHLFSQVTDVVDILEEILRDIVALVRPLLDFDTRAARVLSWAFWTDLNLILDKVLSVPGSSLTTLQEFLAALSKMLEPERAKGLRLLIADASGAPRTPGSEGFDVPGNDSAVDTGRMMGVVDAESELAPDVTEDALRILHGADSILAPGQLDKTRDTVQVLNEAGEFLVKVVRVFEDDDAGGYVRHDEL</sequence>
<evidence type="ECO:0000313" key="3">
    <source>
        <dbReference type="EMBL" id="OJJ57180.1"/>
    </source>
</evidence>